<evidence type="ECO:0000256" key="7">
    <source>
        <dbReference type="ARBA" id="ARBA00022989"/>
    </source>
</evidence>
<feature type="transmembrane region" description="Helical" evidence="10">
    <location>
        <begin position="140"/>
        <end position="158"/>
    </location>
</feature>
<keyword evidence="11" id="KW-0732">Signal</keyword>
<evidence type="ECO:0000256" key="6">
    <source>
        <dbReference type="ARBA" id="ARBA00022970"/>
    </source>
</evidence>
<feature type="transmembrane region" description="Helical" evidence="10">
    <location>
        <begin position="398"/>
        <end position="416"/>
    </location>
</feature>
<feature type="transmembrane region" description="Helical" evidence="10">
    <location>
        <begin position="348"/>
        <end position="367"/>
    </location>
</feature>
<dbReference type="CDD" id="cd06582">
    <property type="entry name" value="TM_PBP1_LivH_like"/>
    <property type="match status" value="1"/>
</dbReference>
<evidence type="ECO:0000256" key="2">
    <source>
        <dbReference type="ARBA" id="ARBA00022448"/>
    </source>
</evidence>
<name>A0ABN1GSL9_9ACTN</name>
<evidence type="ECO:0000313" key="12">
    <source>
        <dbReference type="EMBL" id="GAA0618179.1"/>
    </source>
</evidence>
<evidence type="ECO:0008006" key="14">
    <source>
        <dbReference type="Google" id="ProtNLM"/>
    </source>
</evidence>
<evidence type="ECO:0000256" key="3">
    <source>
        <dbReference type="ARBA" id="ARBA00022475"/>
    </source>
</evidence>
<keyword evidence="3" id="KW-1003">Cell membrane</keyword>
<feature type="chain" id="PRO_5046373737" description="Branched-chain amino acid ABC transporter permease" evidence="11">
    <location>
        <begin position="24"/>
        <end position="423"/>
    </location>
</feature>
<protein>
    <recommendedName>
        <fullName evidence="14">Branched-chain amino acid ABC transporter permease</fullName>
    </recommendedName>
</protein>
<evidence type="ECO:0000256" key="4">
    <source>
        <dbReference type="ARBA" id="ARBA00022519"/>
    </source>
</evidence>
<comment type="similarity">
    <text evidence="9">Belongs to the binding-protein-dependent transport system permease family. LivHM subfamily.</text>
</comment>
<dbReference type="EMBL" id="BAAAHE010000015">
    <property type="protein sequence ID" value="GAA0618179.1"/>
    <property type="molecule type" value="Genomic_DNA"/>
</dbReference>
<evidence type="ECO:0000256" key="1">
    <source>
        <dbReference type="ARBA" id="ARBA00004651"/>
    </source>
</evidence>
<keyword evidence="6" id="KW-0029">Amino-acid transport</keyword>
<feature type="signal peptide" evidence="11">
    <location>
        <begin position="1"/>
        <end position="23"/>
    </location>
</feature>
<dbReference type="InterPro" id="IPR052157">
    <property type="entry name" value="BCAA_transport_permease"/>
</dbReference>
<dbReference type="Proteomes" id="UP001500957">
    <property type="component" value="Unassembled WGS sequence"/>
</dbReference>
<accession>A0ABN1GSL9</accession>
<dbReference type="Pfam" id="PF02653">
    <property type="entry name" value="BPD_transp_2"/>
    <property type="match status" value="1"/>
</dbReference>
<feature type="transmembrane region" description="Helical" evidence="10">
    <location>
        <begin position="223"/>
        <end position="241"/>
    </location>
</feature>
<dbReference type="RefSeq" id="WP_344604318.1">
    <property type="nucleotide sequence ID" value="NZ_BAAAHE010000015.1"/>
</dbReference>
<evidence type="ECO:0000313" key="13">
    <source>
        <dbReference type="Proteomes" id="UP001500957"/>
    </source>
</evidence>
<feature type="transmembrane region" description="Helical" evidence="10">
    <location>
        <begin position="374"/>
        <end position="392"/>
    </location>
</feature>
<sequence length="423" mass="44410">MFRRLAGVLAAFVLALLAVPLLASPAAAEGEDVHGRLRNGDAAVADVRIYVTDPAGNQVGEARSDGEGNWAVPLPGPGEYTVTLDTETLPEDVALRNPDNTSITRSIVGGQEAPQLFPLGEGRAVAKSDTIRWVQLTAEGLRFGLILALAAVGLSLIYGTTGLVNFSHGELVTLGAMVAYWFNVELGIQLLLAGALTVLVCGVAGGAQDALFWGQLRKRKTGLLAMMIVSIGLALLVRYVYQYLFGGGFSSYDDYRTQPAREPLNLGFALAPRDYWSMGIAAVALILVLWALMGTRLGKATRAVSDNPSLAAASGIDVDRVIRIVWAVGAAMAALAGILLGLAQQVNFALGFNILLLMFAAVTLGGLGSATGAVLGSLIIGLFIQLSTIWVSPELKNVGALGVLIVILLVRPQGILGRRERIG</sequence>
<keyword evidence="7 10" id="KW-1133">Transmembrane helix</keyword>
<evidence type="ECO:0000256" key="8">
    <source>
        <dbReference type="ARBA" id="ARBA00023136"/>
    </source>
</evidence>
<feature type="transmembrane region" description="Helical" evidence="10">
    <location>
        <begin position="188"/>
        <end position="211"/>
    </location>
</feature>
<comment type="caution">
    <text evidence="12">The sequence shown here is derived from an EMBL/GenBank/DDBJ whole genome shotgun (WGS) entry which is preliminary data.</text>
</comment>
<evidence type="ECO:0000256" key="11">
    <source>
        <dbReference type="SAM" id="SignalP"/>
    </source>
</evidence>
<dbReference type="PANTHER" id="PTHR11795">
    <property type="entry name" value="BRANCHED-CHAIN AMINO ACID TRANSPORT SYSTEM PERMEASE PROTEIN LIVH"/>
    <property type="match status" value="1"/>
</dbReference>
<evidence type="ECO:0000256" key="5">
    <source>
        <dbReference type="ARBA" id="ARBA00022692"/>
    </source>
</evidence>
<keyword evidence="8 10" id="KW-0472">Membrane</keyword>
<evidence type="ECO:0000256" key="9">
    <source>
        <dbReference type="ARBA" id="ARBA00037998"/>
    </source>
</evidence>
<evidence type="ECO:0000256" key="10">
    <source>
        <dbReference type="SAM" id="Phobius"/>
    </source>
</evidence>
<reference evidence="12 13" key="1">
    <citation type="journal article" date="2019" name="Int. J. Syst. Evol. Microbiol.">
        <title>The Global Catalogue of Microorganisms (GCM) 10K type strain sequencing project: providing services to taxonomists for standard genome sequencing and annotation.</title>
        <authorList>
            <consortium name="The Broad Institute Genomics Platform"/>
            <consortium name="The Broad Institute Genome Sequencing Center for Infectious Disease"/>
            <person name="Wu L."/>
            <person name="Ma J."/>
        </authorList>
    </citation>
    <scope>NUCLEOTIDE SEQUENCE [LARGE SCALE GENOMIC DNA]</scope>
    <source>
        <strain evidence="12 13">JCM 10671</strain>
    </source>
</reference>
<feature type="transmembrane region" description="Helical" evidence="10">
    <location>
        <begin position="324"/>
        <end position="342"/>
    </location>
</feature>
<comment type="subcellular location">
    <subcellularLocation>
        <location evidence="1">Cell membrane</location>
        <topology evidence="1">Multi-pass membrane protein</topology>
    </subcellularLocation>
</comment>
<keyword evidence="5 10" id="KW-0812">Transmembrane</keyword>
<proteinExistence type="inferred from homology"/>
<dbReference type="PANTHER" id="PTHR11795:SF371">
    <property type="entry name" value="HIGH-AFFINITY BRANCHED-CHAIN AMINO ACID TRANSPORT SYSTEM PERMEASE PROTEIN LIVH"/>
    <property type="match status" value="1"/>
</dbReference>
<dbReference type="InterPro" id="IPR001851">
    <property type="entry name" value="ABC_transp_permease"/>
</dbReference>
<keyword evidence="13" id="KW-1185">Reference proteome</keyword>
<gene>
    <name evidence="12" type="ORF">GCM10009547_20580</name>
</gene>
<feature type="transmembrane region" description="Helical" evidence="10">
    <location>
        <begin position="275"/>
        <end position="293"/>
    </location>
</feature>
<keyword evidence="4" id="KW-0997">Cell inner membrane</keyword>
<keyword evidence="2" id="KW-0813">Transport</keyword>
<organism evidence="12 13">
    <name type="scientific">Sporichthya brevicatena</name>
    <dbReference type="NCBI Taxonomy" id="171442"/>
    <lineage>
        <taxon>Bacteria</taxon>
        <taxon>Bacillati</taxon>
        <taxon>Actinomycetota</taxon>
        <taxon>Actinomycetes</taxon>
        <taxon>Sporichthyales</taxon>
        <taxon>Sporichthyaceae</taxon>
        <taxon>Sporichthya</taxon>
    </lineage>
</organism>